<evidence type="ECO:0000259" key="4">
    <source>
        <dbReference type="SMART" id="SM00854"/>
    </source>
</evidence>
<comment type="similarity">
    <text evidence="1">Belongs to the CapA family.</text>
</comment>
<keyword evidence="3" id="KW-1133">Transmembrane helix</keyword>
<dbReference type="CDD" id="cd07381">
    <property type="entry name" value="MPP_CapA"/>
    <property type="match status" value="1"/>
</dbReference>
<reference evidence="6" key="1">
    <citation type="journal article" date="2019" name="Int. J. Syst. Evol. Microbiol.">
        <title>The Global Catalogue of Microorganisms (GCM) 10K type strain sequencing project: providing services to taxonomists for standard genome sequencing and annotation.</title>
        <authorList>
            <consortium name="The Broad Institute Genomics Platform"/>
            <consortium name="The Broad Institute Genome Sequencing Center for Infectious Disease"/>
            <person name="Wu L."/>
            <person name="Ma J."/>
        </authorList>
    </citation>
    <scope>NUCLEOTIDE SEQUENCE [LARGE SCALE GENOMIC DNA]</scope>
    <source>
        <strain evidence="6">PCU 280</strain>
    </source>
</reference>
<evidence type="ECO:0000313" key="6">
    <source>
        <dbReference type="Proteomes" id="UP001596233"/>
    </source>
</evidence>
<dbReference type="Proteomes" id="UP001596233">
    <property type="component" value="Unassembled WGS sequence"/>
</dbReference>
<gene>
    <name evidence="5" type="ORF">ACFP56_06185</name>
</gene>
<evidence type="ECO:0000256" key="2">
    <source>
        <dbReference type="SAM" id="MobiDB-lite"/>
    </source>
</evidence>
<feature type="transmembrane region" description="Helical" evidence="3">
    <location>
        <begin position="12"/>
        <end position="34"/>
    </location>
</feature>
<keyword evidence="3" id="KW-0812">Transmembrane</keyword>
<evidence type="ECO:0000313" key="5">
    <source>
        <dbReference type="EMBL" id="MFC6332205.1"/>
    </source>
</evidence>
<dbReference type="SUPFAM" id="SSF56300">
    <property type="entry name" value="Metallo-dependent phosphatases"/>
    <property type="match status" value="1"/>
</dbReference>
<organism evidence="5 6">
    <name type="scientific">Paenibacillus septentrionalis</name>
    <dbReference type="NCBI Taxonomy" id="429342"/>
    <lineage>
        <taxon>Bacteria</taxon>
        <taxon>Bacillati</taxon>
        <taxon>Bacillota</taxon>
        <taxon>Bacilli</taxon>
        <taxon>Bacillales</taxon>
        <taxon>Paenibacillaceae</taxon>
        <taxon>Paenibacillus</taxon>
    </lineage>
</organism>
<dbReference type="PANTHER" id="PTHR33393:SF12">
    <property type="entry name" value="CAPSULE BIOSYNTHESIS PROTEIN CAPA"/>
    <property type="match status" value="1"/>
</dbReference>
<feature type="compositionally biased region" description="Polar residues" evidence="2">
    <location>
        <begin position="40"/>
        <end position="60"/>
    </location>
</feature>
<dbReference type="InterPro" id="IPR052169">
    <property type="entry name" value="CW_Biosynth-Accessory"/>
</dbReference>
<evidence type="ECO:0000256" key="1">
    <source>
        <dbReference type="ARBA" id="ARBA00005662"/>
    </source>
</evidence>
<dbReference type="RefSeq" id="WP_379232323.1">
    <property type="nucleotide sequence ID" value="NZ_JBHSTE010000002.1"/>
</dbReference>
<accession>A0ABW1V0E3</accession>
<dbReference type="PANTHER" id="PTHR33393">
    <property type="entry name" value="POLYGLUTAMINE SYNTHESIS ACCESSORY PROTEIN RV0574C-RELATED"/>
    <property type="match status" value="1"/>
</dbReference>
<dbReference type="InterPro" id="IPR029052">
    <property type="entry name" value="Metallo-depent_PP-like"/>
</dbReference>
<evidence type="ECO:0000256" key="3">
    <source>
        <dbReference type="SAM" id="Phobius"/>
    </source>
</evidence>
<dbReference type="SMART" id="SM00854">
    <property type="entry name" value="PGA_cap"/>
    <property type="match status" value="1"/>
</dbReference>
<comment type="caution">
    <text evidence="5">The sequence shown here is derived from an EMBL/GenBank/DDBJ whole genome shotgun (WGS) entry which is preliminary data.</text>
</comment>
<sequence>MSRNKKSKRKLLWIVNSMLMLLTVLGVILLYALLNDDQSDSNTTSNENSLAQQQADSHPLTTATPEPSIEPPPSTPPYTDAVWIGVGDIMSHTPQLPGAYQKASDSYNFNDVFAPIADIIAEGDWNMANLETPMAGKDYGYTGYPLFNAPVELAEALWHTGFNILSTANNHTLDKGVTGAINTLDHVQAIGFTTVGSARDVEESERSVIVKQHDIAMGLLSYTYGTNGIPIPEGKEHIVNLIDQERIIDDMKKLRRDGAEVITIALHFGNEYQTTPSDAQKTLARALIAAGADIIAGSHPHVLQPYEMVDVIDDQGMERQGLIIYSMGNFISNQRGDSKDYGAIFRVDLRKHYDTGRIEIKEVTVTPTWVHRYKPDANYRYRVLPVEATLATKDDALLSTSDYATLEADFAMLNKRLTSMMEQ</sequence>
<feature type="region of interest" description="Disordered" evidence="2">
    <location>
        <begin position="40"/>
        <end position="77"/>
    </location>
</feature>
<keyword evidence="3" id="KW-0472">Membrane</keyword>
<dbReference type="InterPro" id="IPR019079">
    <property type="entry name" value="Capsule_synth_CapA"/>
</dbReference>
<dbReference type="Gene3D" id="3.60.21.10">
    <property type="match status" value="1"/>
</dbReference>
<proteinExistence type="inferred from homology"/>
<feature type="domain" description="Capsule synthesis protein CapA" evidence="4">
    <location>
        <begin position="82"/>
        <end position="334"/>
    </location>
</feature>
<keyword evidence="6" id="KW-1185">Reference proteome</keyword>
<protein>
    <submittedName>
        <fullName evidence="5">CapA family protein</fullName>
    </submittedName>
</protein>
<dbReference type="Pfam" id="PF09587">
    <property type="entry name" value="PGA_cap"/>
    <property type="match status" value="1"/>
</dbReference>
<dbReference type="EMBL" id="JBHSTE010000002">
    <property type="protein sequence ID" value="MFC6332205.1"/>
    <property type="molecule type" value="Genomic_DNA"/>
</dbReference>
<name>A0ABW1V0E3_9BACL</name>